<evidence type="ECO:0000259" key="5">
    <source>
        <dbReference type="PROSITE" id="PS50975"/>
    </source>
</evidence>
<organism evidence="6 7">
    <name type="scientific">Chelativorans salis</name>
    <dbReference type="NCBI Taxonomy" id="2978478"/>
    <lineage>
        <taxon>Bacteria</taxon>
        <taxon>Pseudomonadati</taxon>
        <taxon>Pseudomonadota</taxon>
        <taxon>Alphaproteobacteria</taxon>
        <taxon>Hyphomicrobiales</taxon>
        <taxon>Phyllobacteriaceae</taxon>
        <taxon>Chelativorans</taxon>
    </lineage>
</organism>
<evidence type="ECO:0000313" key="7">
    <source>
        <dbReference type="Proteomes" id="UP001320831"/>
    </source>
</evidence>
<protein>
    <submittedName>
        <fullName evidence="6">ATP-grasp domain-containing protein</fullName>
    </submittedName>
</protein>
<evidence type="ECO:0000313" key="6">
    <source>
        <dbReference type="EMBL" id="MCT7374185.1"/>
    </source>
</evidence>
<keyword evidence="2 4" id="KW-0547">Nucleotide-binding</keyword>
<sequence>MPTVYVAGLEPFNLALLEAVPQADEMHFRELLNPHESVEVEPGFSFNETLELAERRLRDGERADAILNYWDFPGACLAPVLCQRQGLPAPRLETVAMLEHKYWARREMNACVPDVTPNVCAVDPFAENPSESIDLDFPFWLKPVVSHSSYLGFRIDDADELQTAIAAMRQHIGTFGNPFDEFLDIVGRPAAVAEVGGCFCIAEEIISADAQVTLEGYVFNGDVTVYGHVDSLREGQSRSSFSRYEYPSRLPRQVLERMENVIARVLNHVGYDNAPFNAEFFWDEPSDRISLLEVNTRISKSHCPLFQDVDGASHQKVILDLALGREPVFPQRKGRWPKAAKFMVRLFQDGEIIRIPSAPEIHHMQSRYPEALIQILVKEGQRLSHLAFQDSYSFEIADIFVGGRSDKELMAKHADIMELLPFEIGLTAPQSDEVR</sequence>
<name>A0ABT2LHZ0_9HYPH</name>
<dbReference type="Proteomes" id="UP001320831">
    <property type="component" value="Unassembled WGS sequence"/>
</dbReference>
<keyword evidence="7" id="KW-1185">Reference proteome</keyword>
<dbReference type="PANTHER" id="PTHR43585:SF2">
    <property type="entry name" value="ATP-GRASP ENZYME FSQD"/>
    <property type="match status" value="1"/>
</dbReference>
<dbReference type="InterPro" id="IPR052032">
    <property type="entry name" value="ATP-dep_AA_Ligase"/>
</dbReference>
<evidence type="ECO:0000256" key="1">
    <source>
        <dbReference type="ARBA" id="ARBA00022598"/>
    </source>
</evidence>
<feature type="domain" description="ATP-grasp" evidence="5">
    <location>
        <begin position="79"/>
        <end position="323"/>
    </location>
</feature>
<dbReference type="PROSITE" id="PS50975">
    <property type="entry name" value="ATP_GRASP"/>
    <property type="match status" value="1"/>
</dbReference>
<reference evidence="6 7" key="1">
    <citation type="submission" date="2022-09" db="EMBL/GenBank/DDBJ databases">
        <title>Chelativorans salina sp. nov., a novel slightly halophilic bacterium isolated from a saline lake sediment enrichment.</title>
        <authorList>
            <person name="Gao L."/>
            <person name="Fang B.-Z."/>
            <person name="Li W.-J."/>
        </authorList>
    </citation>
    <scope>NUCLEOTIDE SEQUENCE [LARGE SCALE GENOMIC DNA]</scope>
    <source>
        <strain evidence="6 7">EGI FJ00035</strain>
    </source>
</reference>
<dbReference type="PROSITE" id="PS00867">
    <property type="entry name" value="CPSASE_2"/>
    <property type="match status" value="1"/>
</dbReference>
<evidence type="ECO:0000256" key="2">
    <source>
        <dbReference type="ARBA" id="ARBA00022741"/>
    </source>
</evidence>
<dbReference type="EMBL" id="JAOCZP010000001">
    <property type="protein sequence ID" value="MCT7374185.1"/>
    <property type="molecule type" value="Genomic_DNA"/>
</dbReference>
<dbReference type="Pfam" id="PF13535">
    <property type="entry name" value="ATP-grasp_4"/>
    <property type="match status" value="1"/>
</dbReference>
<comment type="caution">
    <text evidence="6">The sequence shown here is derived from an EMBL/GenBank/DDBJ whole genome shotgun (WGS) entry which is preliminary data.</text>
</comment>
<dbReference type="SUPFAM" id="SSF56059">
    <property type="entry name" value="Glutathione synthetase ATP-binding domain-like"/>
    <property type="match status" value="1"/>
</dbReference>
<dbReference type="Gene3D" id="3.30.470.20">
    <property type="entry name" value="ATP-grasp fold, B domain"/>
    <property type="match status" value="1"/>
</dbReference>
<keyword evidence="1" id="KW-0436">Ligase</keyword>
<gene>
    <name evidence="6" type="ORF">N5A92_03955</name>
</gene>
<dbReference type="PANTHER" id="PTHR43585">
    <property type="entry name" value="FUMIPYRROLE BIOSYNTHESIS PROTEIN C"/>
    <property type="match status" value="1"/>
</dbReference>
<keyword evidence="3 4" id="KW-0067">ATP-binding</keyword>
<dbReference type="InterPro" id="IPR005479">
    <property type="entry name" value="CPAse_ATP-bd"/>
</dbReference>
<dbReference type="RefSeq" id="WP_260900553.1">
    <property type="nucleotide sequence ID" value="NZ_JAOCZP010000001.1"/>
</dbReference>
<proteinExistence type="predicted"/>
<evidence type="ECO:0000256" key="4">
    <source>
        <dbReference type="PROSITE-ProRule" id="PRU00409"/>
    </source>
</evidence>
<evidence type="ECO:0000256" key="3">
    <source>
        <dbReference type="ARBA" id="ARBA00022840"/>
    </source>
</evidence>
<dbReference type="InterPro" id="IPR011761">
    <property type="entry name" value="ATP-grasp"/>
</dbReference>
<accession>A0ABT2LHZ0</accession>